<dbReference type="CDD" id="cd17711">
    <property type="entry name" value="BRCT_PAXIP1_rpt3"/>
    <property type="match status" value="1"/>
</dbReference>
<dbReference type="CDD" id="cd17710">
    <property type="entry name" value="BRCT_PAXIP1_rpt2"/>
    <property type="match status" value="1"/>
</dbReference>
<keyword evidence="2" id="KW-0227">DNA damage</keyword>
<dbReference type="EMBL" id="AJWK01010786">
    <property type="status" value="NOT_ANNOTATED_CDS"/>
    <property type="molecule type" value="Genomic_DNA"/>
</dbReference>
<keyword evidence="9" id="KW-1185">Reference proteome</keyword>
<feature type="compositionally biased region" description="Polar residues" evidence="6">
    <location>
        <begin position="833"/>
        <end position="845"/>
    </location>
</feature>
<dbReference type="CDD" id="cd18440">
    <property type="entry name" value="BRCT_PAXIP1_rpt6"/>
    <property type="match status" value="1"/>
</dbReference>
<dbReference type="EnsemblMetazoa" id="LLOJ003365-RA">
    <property type="protein sequence ID" value="LLOJ003365-PA"/>
    <property type="gene ID" value="LLOJ003365"/>
</dbReference>
<feature type="domain" description="BRCT" evidence="7">
    <location>
        <begin position="1046"/>
        <end position="1131"/>
    </location>
</feature>
<evidence type="ECO:0000256" key="3">
    <source>
        <dbReference type="ARBA" id="ARBA00023242"/>
    </source>
</evidence>
<comment type="subcellular location">
    <subcellularLocation>
        <location evidence="1">Nucleus</location>
    </subcellularLocation>
</comment>
<keyword evidence="3" id="KW-0539">Nucleus</keyword>
<dbReference type="VEuPathDB" id="VectorBase:LLONM1_001986"/>
<dbReference type="SMART" id="SM00292">
    <property type="entry name" value="BRCT"/>
    <property type="match status" value="6"/>
</dbReference>
<feature type="region of interest" description="Disordered" evidence="6">
    <location>
        <begin position="508"/>
        <end position="552"/>
    </location>
</feature>
<dbReference type="Pfam" id="PF16589">
    <property type="entry name" value="BRCT_2"/>
    <property type="match status" value="1"/>
</dbReference>
<dbReference type="Pfam" id="PF16770">
    <property type="entry name" value="RTT107_BRCT_5"/>
    <property type="match status" value="1"/>
</dbReference>
<evidence type="ECO:0000256" key="1">
    <source>
        <dbReference type="ARBA" id="ARBA00004123"/>
    </source>
</evidence>
<dbReference type="InterPro" id="IPR001357">
    <property type="entry name" value="BRCT_dom"/>
</dbReference>
<evidence type="ECO:0000256" key="6">
    <source>
        <dbReference type="SAM" id="MobiDB-lite"/>
    </source>
</evidence>
<dbReference type="VEuPathDB" id="VectorBase:LLOJ003365"/>
<dbReference type="InterPro" id="IPR051579">
    <property type="entry name" value="DDR_Transcriptional_Reg"/>
</dbReference>
<evidence type="ECO:0000259" key="7">
    <source>
        <dbReference type="PROSITE" id="PS50172"/>
    </source>
</evidence>
<feature type="domain" description="BRCT" evidence="7">
    <location>
        <begin position="1"/>
        <end position="88"/>
    </location>
</feature>
<dbReference type="Pfam" id="PF12738">
    <property type="entry name" value="PTCB-BRCT"/>
    <property type="match status" value="2"/>
</dbReference>
<evidence type="ECO:0000313" key="8">
    <source>
        <dbReference type="EnsemblMetazoa" id="LLOJ003365-PA"/>
    </source>
</evidence>
<dbReference type="PROSITE" id="PS50172">
    <property type="entry name" value="BRCT"/>
    <property type="match status" value="5"/>
</dbReference>
<dbReference type="InterPro" id="IPR036420">
    <property type="entry name" value="BRCT_dom_sf"/>
</dbReference>
<dbReference type="CDD" id="cd17714">
    <property type="entry name" value="BRCT_PAXIP1_rpt1"/>
    <property type="match status" value="1"/>
</dbReference>
<dbReference type="Pfam" id="PF00533">
    <property type="entry name" value="BRCT"/>
    <property type="match status" value="1"/>
</dbReference>
<evidence type="ECO:0000256" key="4">
    <source>
        <dbReference type="ARBA" id="ARBA00023858"/>
    </source>
</evidence>
<feature type="domain" description="BRCT" evidence="7">
    <location>
        <begin position="1326"/>
        <end position="1391"/>
    </location>
</feature>
<evidence type="ECO:0000256" key="2">
    <source>
        <dbReference type="ARBA" id="ARBA00022763"/>
    </source>
</evidence>
<name>A0A1B0CG64_LUTLO</name>
<feature type="domain" description="BRCT" evidence="7">
    <location>
        <begin position="1145"/>
        <end position="1220"/>
    </location>
</feature>
<feature type="compositionally biased region" description="Low complexity" evidence="6">
    <location>
        <begin position="868"/>
        <end position="880"/>
    </location>
</feature>
<accession>A0A1B0CG64</accession>
<dbReference type="PANTHER" id="PTHR23196">
    <property type="entry name" value="PAX TRANSCRIPTION ACTIVATION DOMAIN INTERACTING PROTEIN"/>
    <property type="match status" value="1"/>
</dbReference>
<evidence type="ECO:0000256" key="5">
    <source>
        <dbReference type="ARBA" id="ARBA00030146"/>
    </source>
</evidence>
<feature type="domain" description="BRCT" evidence="7">
    <location>
        <begin position="89"/>
        <end position="179"/>
    </location>
</feature>
<dbReference type="CDD" id="cd17730">
    <property type="entry name" value="BRCT_PAXIP1_rpt4"/>
    <property type="match status" value="1"/>
</dbReference>
<dbReference type="Gene3D" id="3.40.50.10190">
    <property type="entry name" value="BRCT domain"/>
    <property type="match status" value="6"/>
</dbReference>
<feature type="compositionally biased region" description="Low complexity" evidence="6">
    <location>
        <begin position="796"/>
        <end position="810"/>
    </location>
</feature>
<dbReference type="SUPFAM" id="SSF52113">
    <property type="entry name" value="BRCT domain"/>
    <property type="match status" value="5"/>
</dbReference>
<dbReference type="Proteomes" id="UP000092461">
    <property type="component" value="Unassembled WGS sequence"/>
</dbReference>
<evidence type="ECO:0000313" key="9">
    <source>
        <dbReference type="Proteomes" id="UP000092461"/>
    </source>
</evidence>
<protein>
    <recommendedName>
        <fullName evidence="4">PAX-interacting protein 1</fullName>
    </recommendedName>
    <alternativeName>
        <fullName evidence="5">PAX transactivation activation domain-interacting protein</fullName>
    </alternativeName>
</protein>
<organism evidence="8 9">
    <name type="scientific">Lutzomyia longipalpis</name>
    <name type="common">Sand fly</name>
    <dbReference type="NCBI Taxonomy" id="7200"/>
    <lineage>
        <taxon>Eukaryota</taxon>
        <taxon>Metazoa</taxon>
        <taxon>Ecdysozoa</taxon>
        <taxon>Arthropoda</taxon>
        <taxon>Hexapoda</taxon>
        <taxon>Insecta</taxon>
        <taxon>Pterygota</taxon>
        <taxon>Neoptera</taxon>
        <taxon>Endopterygota</taxon>
        <taxon>Diptera</taxon>
        <taxon>Nematocera</taxon>
        <taxon>Psychodoidea</taxon>
        <taxon>Psychodidae</taxon>
        <taxon>Lutzomyia</taxon>
        <taxon>Lutzomyia</taxon>
    </lineage>
</organism>
<feature type="region of interest" description="Disordered" evidence="6">
    <location>
        <begin position="783"/>
        <end position="880"/>
    </location>
</feature>
<dbReference type="PANTHER" id="PTHR23196:SF1">
    <property type="entry name" value="PAX-INTERACTING PROTEIN 1"/>
    <property type="match status" value="1"/>
</dbReference>
<dbReference type="GO" id="GO:0044666">
    <property type="term" value="C:MLL3/4 complex"/>
    <property type="evidence" value="ECO:0007669"/>
    <property type="project" value="TreeGrafter"/>
</dbReference>
<proteinExistence type="predicted"/>
<reference evidence="8" key="1">
    <citation type="submission" date="2020-05" db="UniProtKB">
        <authorList>
            <consortium name="EnsemblMetazoa"/>
        </authorList>
    </citation>
    <scope>IDENTIFICATION</scope>
    <source>
        <strain evidence="8">Jacobina</strain>
    </source>
</reference>
<dbReference type="GO" id="GO:0006974">
    <property type="term" value="P:DNA damage response"/>
    <property type="evidence" value="ECO:0007669"/>
    <property type="project" value="UniProtKB-KW"/>
</dbReference>
<sequence length="1517" mass="167492">MTENLFKEVKYYVTGKLDPKVKELLNNGGASCSKFMVDYITHVICGLNFDENEISQASDLYELPSVTEEWVHASIKLGRLATTKAYEPLGNKLFSGCIFALSDVSVKDRKTLYATLTFHGAQVEKNFTNKTTHLVCGSASGNPYVKALSLGEKVVIVTPDWVTKCLQTKSHAEPLDFHPNLIINMENPKANEVAQQTLANIIGFDFEEGIAKTELPVPKSTGEIVPVSSTATSGLSQSLAITVTTTKPSQTVAQGQSVNPSQGIIPNQMAQIRNTLILQQPTSSPRAAMQQQLQNKNMIQQQQFQLQIRQTNSIQQNPSNQSVFQQQTSQQTGQMISGIKQQINVKQGDVEHQMTQGLQAEANQPIIRQQLIQQQNPSGTNLQHQIISQQTHIIATPTSQQILQQHVLNAQTKTQQQQVQFIQTTPQQAQKLKSGAMIHIQQNSQGQQQQIFSNQLQSTGNLGQQVQNKHIILGQQINQTQQGLQQQSQSIHSQQQPQSIVIINQSSLKPPHQQMQQQQQIPQQLTGGGPQQNTSQATPQQPIQSTSQGQSQIIGHHPQNIQYLHTMQNQQQQQMTFQMQQKPQLNMSGGQIVQQNSSNQNTLLSQQGQPTQQVVHQIVQSAQSAITGQSQQQQRMVTMAGQQQQAGLQTGQQQWATPQGPYVRATRPHWQGGAPGPQRQLIHLDAQTHAHLQTLDPVRRAEYIAKLQQSKQRGIMLRQQVFPAGVRPGTAPQGIVTAQLPTGGHQHILIQSQMPGGLSPQKQVQWLRQNRPLLLRQATAPGLSPISQQSPAAVIQQQTPQTPSQQAQSSGGHFHPVDAGTAPPPHYQRVMLQMQQTGSQGQTKVITPAAGGNQGATGQTAVPRSGFPTTPTEMTPSTPEGTAAVLQTSAIQGVSQQPSHPENPTAAGQMINKTKTALANMLNSRLSGANNGALGGAGVPESEPSAAGTLRMMTAQHNAALSLSGTPRTPQDIISMQRRTLGNITNNSTVGSAVTAQLPQGQMPIVVPQSPVSTGPLKGTAPFSPGRVPIPPRPQFYGHNPNLKLPPDLFLLGCTFFVVEYDETNKTDLPSWRELIQKHGGEIELFYCQKVTHVLCRTQRHGVVMQAIRDSKRCVTAYWLNDTIIRRQVQPPWQALHLPAPSTFGMQKPASRHIIAISGFEGDERIRIKNMVEESGAKFTQYFSKQNTVLICKKPEGAKYRRAKDWAIPVVNATWLSDILLGNLSSMSQYEITKYQQYNLMGPFRIEYGLVPHLMTAWKSPINLTQESHERVKRCLSEPSNAPIVKKMRTLPLLEPIPDEIICTKTPEGEDVPKVLFSQVDNLDGLTRAVTTLGGIVVQNPLEATHLVMTRLTRTQKLMLAICVVRHVVSTNWLMDSAKEGHFLPLDAYFIRDAAFEENFNCNIHETVKNPNRGQLFNGKTFYMTPSVRPSVRELSQMIEVSGGKVDKARRSVVKIQEANAQSPDSYIILSCANDLHLLSDLTRSGKQNRIICTTEFVMRSIMTQKIDIEPHILKYY</sequence>